<evidence type="ECO:0000313" key="4">
    <source>
        <dbReference type="Proteomes" id="UP000239156"/>
    </source>
</evidence>
<dbReference type="Pfam" id="PF20231">
    <property type="entry name" value="DUF6589"/>
    <property type="match status" value="1"/>
</dbReference>
<protein>
    <recommendedName>
        <fullName evidence="2">DUF6589 domain-containing protein</fullName>
    </recommendedName>
</protein>
<gene>
    <name evidence="3" type="ORF">PSTT_07798</name>
</gene>
<dbReference type="EMBL" id="PKSL01000068">
    <property type="protein sequence ID" value="POW08044.1"/>
    <property type="molecule type" value="Genomic_DNA"/>
</dbReference>
<dbReference type="AlphaFoldDB" id="A0A2S4VEV2"/>
<feature type="region of interest" description="Disordered" evidence="1">
    <location>
        <begin position="1"/>
        <end position="22"/>
    </location>
</feature>
<dbReference type="VEuPathDB" id="FungiDB:PSTT_07798"/>
<keyword evidence="4" id="KW-1185">Reference proteome</keyword>
<feature type="compositionally biased region" description="Polar residues" evidence="1">
    <location>
        <begin position="880"/>
        <end position="890"/>
    </location>
</feature>
<comment type="caution">
    <text evidence="3">The sequence shown here is derived from an EMBL/GenBank/DDBJ whole genome shotgun (WGS) entry which is preliminary data.</text>
</comment>
<reference evidence="3" key="1">
    <citation type="submission" date="2017-12" db="EMBL/GenBank/DDBJ databases">
        <title>Gene loss provides genomic basis for host adaptation in cereal stripe rust fungi.</title>
        <authorList>
            <person name="Xia C."/>
        </authorList>
    </citation>
    <scope>NUCLEOTIDE SEQUENCE [LARGE SCALE GENOMIC DNA]</scope>
    <source>
        <strain evidence="3">93-210</strain>
    </source>
</reference>
<dbReference type="Proteomes" id="UP000239156">
    <property type="component" value="Unassembled WGS sequence"/>
</dbReference>
<organism evidence="3 4">
    <name type="scientific">Puccinia striiformis</name>
    <dbReference type="NCBI Taxonomy" id="27350"/>
    <lineage>
        <taxon>Eukaryota</taxon>
        <taxon>Fungi</taxon>
        <taxon>Dikarya</taxon>
        <taxon>Basidiomycota</taxon>
        <taxon>Pucciniomycotina</taxon>
        <taxon>Pucciniomycetes</taxon>
        <taxon>Pucciniales</taxon>
        <taxon>Pucciniaceae</taxon>
        <taxon>Puccinia</taxon>
    </lineage>
</organism>
<evidence type="ECO:0000256" key="1">
    <source>
        <dbReference type="SAM" id="MobiDB-lite"/>
    </source>
</evidence>
<evidence type="ECO:0000313" key="3">
    <source>
        <dbReference type="EMBL" id="POW08044.1"/>
    </source>
</evidence>
<sequence length="905" mass="101610">MSHRNISRRNVSHRKNISPTTLTGKSDEEKVIWICDKLLGMKMSPKEFITGFLTKKHTLLKYRRRKWATKGGWTSTIRLLQIIANEFRRTRAGSAQWARFIEAEAISILQGQSTPKGNYPSGSFQSARTVTREFFTQSAINARNERLTTEDTPFLFNLIVGALLGGVNEETEDEVLDTDINQYLELPPENLPTSGIGNSENDNLLVNPDDSLTDPTDEAAITAAEAEELSWDGYVLTTSEATPKDKNAQAKHIATVVCSMVAFARNRQANVNEYTHHMGLCSSRKTAIQALRSLTRDSEDLVIDAMATTHILAPPICIDNLDMEQKVHQATIGRQTRMFHGTWGYVHVPSKNLMDTLDPAKLTREAYHDSLKKAASMTIEPELFLPTDSSGDEYALVLKSQIAQVMFDYVATPANKKDMLPLNPPPVKQITAEVPEIHMLKLMDESDNSAEGIGQVMEALQCQSGLDADDFFGRLQLVDGDLGTNQIFNALRSLRLPSEYSDHNLNNIHFNLGAAHTLWNIAQTILTTHFGNVNKMDDLGVWRYLDAIGIPPEKVIQKKDFTKMIQSMQLVQDATLVHCLRNVMNILENPIEETLPVIPTSAWNQAIEQCYEKYCSPQARRTAAQQDCPKLSNLLIQIKDFSTVVEANRAMKAGDIGRLLRIWKMWSIMTQSLPGLTHYSAYLPRLVLLITHILPPSLAKLIRHTLLLSPSGRPNHFVAKDFNLKTNNYWLKFFFNRAGVGTQIERLKNLFSSNIPLLRSMFKSLRSKSGGKHFQQSHKTYLKVRALQRFDQMARDNDILAQVDVDPDDQVAQNKSKQLTKMPDTYLQGIKCLLAEVSGKPTELGRFLMHLPIYIDQDGVPGSDDDEEMLELDDGDMKGRNNQCTSSSISGDELDPPLNNPSSSE</sequence>
<evidence type="ECO:0000259" key="2">
    <source>
        <dbReference type="Pfam" id="PF20231"/>
    </source>
</evidence>
<feature type="compositionally biased region" description="Basic residues" evidence="1">
    <location>
        <begin position="1"/>
        <end position="16"/>
    </location>
</feature>
<feature type="compositionally biased region" description="Acidic residues" evidence="1">
    <location>
        <begin position="863"/>
        <end position="874"/>
    </location>
</feature>
<feature type="domain" description="DUF6589" evidence="2">
    <location>
        <begin position="378"/>
        <end position="778"/>
    </location>
</feature>
<dbReference type="InterPro" id="IPR046496">
    <property type="entry name" value="DUF6589"/>
</dbReference>
<dbReference type="VEuPathDB" id="FungiDB:PSHT_11758"/>
<proteinExistence type="predicted"/>
<feature type="region of interest" description="Disordered" evidence="1">
    <location>
        <begin position="858"/>
        <end position="905"/>
    </location>
</feature>
<name>A0A2S4VEV2_9BASI</name>
<accession>A0A2S4VEV2</accession>